<evidence type="ECO:0000313" key="1">
    <source>
        <dbReference type="EnsemblPlants" id="Solyc11g042960.1.1.1"/>
    </source>
</evidence>
<dbReference type="Gramene" id="Solyc11g042960.1.1">
    <property type="protein sequence ID" value="Solyc11g042960.1.1.1"/>
    <property type="gene ID" value="Solyc11g042960.1"/>
</dbReference>
<sequence length="50" mass="5928">MSFSQLVSLVKKFYNLAYRLPKLSKNKHYSSINPSKHQMSCLGYFMFHNL</sequence>
<protein>
    <submittedName>
        <fullName evidence="1">Uncharacterized protein</fullName>
    </submittedName>
</protein>
<evidence type="ECO:0000313" key="2">
    <source>
        <dbReference type="Proteomes" id="UP000004994"/>
    </source>
</evidence>
<organism evidence="1">
    <name type="scientific">Solanum lycopersicum</name>
    <name type="common">Tomato</name>
    <name type="synonym">Lycopersicon esculentum</name>
    <dbReference type="NCBI Taxonomy" id="4081"/>
    <lineage>
        <taxon>Eukaryota</taxon>
        <taxon>Viridiplantae</taxon>
        <taxon>Streptophyta</taxon>
        <taxon>Embryophyta</taxon>
        <taxon>Tracheophyta</taxon>
        <taxon>Spermatophyta</taxon>
        <taxon>Magnoliopsida</taxon>
        <taxon>eudicotyledons</taxon>
        <taxon>Gunneridae</taxon>
        <taxon>Pentapetalae</taxon>
        <taxon>asterids</taxon>
        <taxon>lamiids</taxon>
        <taxon>Solanales</taxon>
        <taxon>Solanaceae</taxon>
        <taxon>Solanoideae</taxon>
        <taxon>Solaneae</taxon>
        <taxon>Solanum</taxon>
        <taxon>Solanum subgen. Lycopersicon</taxon>
    </lineage>
</organism>
<dbReference type="AlphaFoldDB" id="A0A3Q7IWU4"/>
<keyword evidence="2" id="KW-1185">Reference proteome</keyword>
<dbReference type="InParanoid" id="A0A3Q7IWU4"/>
<reference evidence="1" key="1">
    <citation type="journal article" date="2012" name="Nature">
        <title>The tomato genome sequence provides insights into fleshy fruit evolution.</title>
        <authorList>
            <consortium name="Tomato Genome Consortium"/>
        </authorList>
    </citation>
    <scope>NUCLEOTIDE SEQUENCE [LARGE SCALE GENOMIC DNA]</scope>
    <source>
        <strain evidence="1">cv. Heinz 1706</strain>
    </source>
</reference>
<dbReference type="Proteomes" id="UP000004994">
    <property type="component" value="Chromosome 11"/>
</dbReference>
<dbReference type="PaxDb" id="4081-Solyc11g042960.1.1"/>
<dbReference type="EnsemblPlants" id="Solyc11g042960.1.1">
    <property type="protein sequence ID" value="Solyc11g042960.1.1.1"/>
    <property type="gene ID" value="Solyc11g042960.1"/>
</dbReference>
<proteinExistence type="predicted"/>
<name>A0A3Q7IWU4_SOLLC</name>
<accession>A0A3Q7IWU4</accession>
<reference evidence="1" key="2">
    <citation type="submission" date="2019-01" db="UniProtKB">
        <authorList>
            <consortium name="EnsemblPlants"/>
        </authorList>
    </citation>
    <scope>IDENTIFICATION</scope>
    <source>
        <strain evidence="1">cv. Heinz 1706</strain>
    </source>
</reference>